<dbReference type="Pfam" id="PF01127">
    <property type="entry name" value="Sdh_cyt"/>
    <property type="match status" value="1"/>
</dbReference>
<evidence type="ECO:0000256" key="7">
    <source>
        <dbReference type="ARBA" id="ARBA00023136"/>
    </source>
</evidence>
<evidence type="ECO:0000256" key="4">
    <source>
        <dbReference type="ARBA" id="ARBA00022723"/>
    </source>
</evidence>
<evidence type="ECO:0000256" key="5">
    <source>
        <dbReference type="ARBA" id="ARBA00022989"/>
    </source>
</evidence>
<evidence type="ECO:0000256" key="1">
    <source>
        <dbReference type="ARBA" id="ARBA00004370"/>
    </source>
</evidence>
<evidence type="ECO:0000256" key="6">
    <source>
        <dbReference type="ARBA" id="ARBA00023004"/>
    </source>
</evidence>
<dbReference type="AlphaFoldDB" id="E6PW80"/>
<evidence type="ECO:0000256" key="2">
    <source>
        <dbReference type="ARBA" id="ARBA00022617"/>
    </source>
</evidence>
<dbReference type="PIRSF" id="PIRSF000178">
    <property type="entry name" value="SDH_cyt_b560"/>
    <property type="match status" value="1"/>
</dbReference>
<comment type="subcellular location">
    <subcellularLocation>
        <location evidence="1">Membrane</location>
    </subcellularLocation>
</comment>
<dbReference type="GO" id="GO:0046872">
    <property type="term" value="F:metal ion binding"/>
    <property type="evidence" value="ECO:0007669"/>
    <property type="project" value="UniProtKB-KW"/>
</dbReference>
<keyword evidence="2" id="KW-0349">Heme</keyword>
<name>E6PW80_9ZZZZ</name>
<accession>E6PW80</accession>
<dbReference type="PANTHER" id="PTHR10978">
    <property type="entry name" value="SUCCINATE DEHYDROGENASE CYTOCHROME B560 SUBUNIT"/>
    <property type="match status" value="1"/>
</dbReference>
<feature type="transmembrane region" description="Helical" evidence="8">
    <location>
        <begin position="33"/>
        <end position="53"/>
    </location>
</feature>
<feature type="transmembrane region" description="Helical" evidence="8">
    <location>
        <begin position="113"/>
        <end position="134"/>
    </location>
</feature>
<proteinExistence type="predicted"/>
<evidence type="ECO:0000256" key="3">
    <source>
        <dbReference type="ARBA" id="ARBA00022692"/>
    </source>
</evidence>
<keyword evidence="4" id="KW-0479">Metal-binding</keyword>
<dbReference type="InterPro" id="IPR034804">
    <property type="entry name" value="SQR/QFR_C/D"/>
</dbReference>
<dbReference type="GO" id="GO:0006099">
    <property type="term" value="P:tricarboxylic acid cycle"/>
    <property type="evidence" value="ECO:0007669"/>
    <property type="project" value="InterPro"/>
</dbReference>
<keyword evidence="3 8" id="KW-0812">Transmembrane</keyword>
<gene>
    <name evidence="9" type="primary">sdhC</name>
    <name evidence="9" type="ORF">CARN2_0366</name>
</gene>
<dbReference type="NCBIfam" id="TIGR02970">
    <property type="entry name" value="succ_dehyd_cytB"/>
    <property type="match status" value="1"/>
</dbReference>
<keyword evidence="6" id="KW-0408">Iron</keyword>
<sequence length="136" mass="15206">MPTVHTRKRPEFRNIHISQIASYRLPLAGLVSILHRASGAVMFFLLPFTLWMLDTSLRSEQSYAQLAQFLGLWPVKLLLLVLFWALAHHLVAGVRHLVMDAFQTVSKEQGRKLAVATFAVSLLATAVFAVHLFVGA</sequence>
<dbReference type="EMBL" id="CABM01000069">
    <property type="protein sequence ID" value="CBH99187.1"/>
    <property type="molecule type" value="Genomic_DNA"/>
</dbReference>
<dbReference type="InterPro" id="IPR014314">
    <property type="entry name" value="Succ_DH_cytb556"/>
</dbReference>
<dbReference type="CDD" id="cd03499">
    <property type="entry name" value="SQR_TypeC_SdhC"/>
    <property type="match status" value="1"/>
</dbReference>
<dbReference type="InterPro" id="IPR000701">
    <property type="entry name" value="SuccDH_FuR_B_TM-su"/>
</dbReference>
<organism evidence="9">
    <name type="scientific">mine drainage metagenome</name>
    <dbReference type="NCBI Taxonomy" id="410659"/>
    <lineage>
        <taxon>unclassified sequences</taxon>
        <taxon>metagenomes</taxon>
        <taxon>ecological metagenomes</taxon>
    </lineage>
</organism>
<dbReference type="GO" id="GO:0005886">
    <property type="term" value="C:plasma membrane"/>
    <property type="evidence" value="ECO:0007669"/>
    <property type="project" value="TreeGrafter"/>
</dbReference>
<dbReference type="GO" id="GO:0009055">
    <property type="term" value="F:electron transfer activity"/>
    <property type="evidence" value="ECO:0007669"/>
    <property type="project" value="InterPro"/>
</dbReference>
<keyword evidence="5 8" id="KW-1133">Transmembrane helix</keyword>
<dbReference type="SUPFAM" id="SSF81343">
    <property type="entry name" value="Fumarate reductase respiratory complex transmembrane subunits"/>
    <property type="match status" value="1"/>
</dbReference>
<feature type="transmembrane region" description="Helical" evidence="8">
    <location>
        <begin position="73"/>
        <end position="92"/>
    </location>
</feature>
<comment type="caution">
    <text evidence="9">The sequence shown here is derived from an EMBL/GenBank/DDBJ whole genome shotgun (WGS) entry which is preliminary data.</text>
</comment>
<evidence type="ECO:0000256" key="8">
    <source>
        <dbReference type="SAM" id="Phobius"/>
    </source>
</evidence>
<reference evidence="9" key="1">
    <citation type="submission" date="2009-10" db="EMBL/GenBank/DDBJ databases">
        <title>Diversity of trophic interactions inside an arsenic-rich microbial ecosystem.</title>
        <authorList>
            <person name="Bertin P.N."/>
            <person name="Heinrich-Salmeron A."/>
            <person name="Pelletier E."/>
            <person name="Goulhen-Chollet F."/>
            <person name="Arsene-Ploetze F."/>
            <person name="Gallien S."/>
            <person name="Calteau A."/>
            <person name="Vallenet D."/>
            <person name="Casiot C."/>
            <person name="Chane-Woon-Ming B."/>
            <person name="Giloteaux L."/>
            <person name="Barakat M."/>
            <person name="Bonnefoy V."/>
            <person name="Bruneel O."/>
            <person name="Chandler M."/>
            <person name="Cleiss J."/>
            <person name="Duran R."/>
            <person name="Elbaz-Poulichet F."/>
            <person name="Fonknechten N."/>
            <person name="Lauga B."/>
            <person name="Mornico D."/>
            <person name="Ortet P."/>
            <person name="Schaeffer C."/>
            <person name="Siguier P."/>
            <person name="Alexander Thil Smith A."/>
            <person name="Van Dorsselaer A."/>
            <person name="Weissenbach J."/>
            <person name="Medigue C."/>
            <person name="Le Paslier D."/>
        </authorList>
    </citation>
    <scope>NUCLEOTIDE SEQUENCE</scope>
</reference>
<dbReference type="Gene3D" id="1.20.1300.10">
    <property type="entry name" value="Fumarate reductase/succinate dehydrogenase, transmembrane subunit"/>
    <property type="match status" value="1"/>
</dbReference>
<dbReference type="PANTHER" id="PTHR10978:SF5">
    <property type="entry name" value="SUCCINATE DEHYDROGENASE CYTOCHROME B560 SUBUNIT, MITOCHONDRIAL"/>
    <property type="match status" value="1"/>
</dbReference>
<keyword evidence="7 8" id="KW-0472">Membrane</keyword>
<protein>
    <submittedName>
        <fullName evidence="9">Succinate dehydrogenase, membrane subunit,binds cytochrome b556</fullName>
    </submittedName>
</protein>
<evidence type="ECO:0000313" key="9">
    <source>
        <dbReference type="EMBL" id="CBH99187.1"/>
    </source>
</evidence>